<evidence type="ECO:0000256" key="2">
    <source>
        <dbReference type="SAM" id="Coils"/>
    </source>
</evidence>
<dbReference type="STRING" id="526218.Sterm_1799"/>
<dbReference type="CDD" id="cd01109">
    <property type="entry name" value="HTH_YyaN"/>
    <property type="match status" value="1"/>
</dbReference>
<dbReference type="PANTHER" id="PTHR30204">
    <property type="entry name" value="REDOX-CYCLING DRUG-SENSING TRANSCRIPTIONAL ACTIVATOR SOXR"/>
    <property type="match status" value="1"/>
</dbReference>
<dbReference type="Proteomes" id="UP000000845">
    <property type="component" value="Chromosome"/>
</dbReference>
<dbReference type="PROSITE" id="PS00552">
    <property type="entry name" value="HTH_MERR_1"/>
    <property type="match status" value="1"/>
</dbReference>
<dbReference type="AlphaFoldDB" id="D1AIS3"/>
<gene>
    <name evidence="4" type="ordered locus">Sterm_1799</name>
</gene>
<sequence length="127" mass="15174">MKYYKIGEVSKKTELSRDTLRYYEKIGLIRQLEKDSSGRKKYSEGDIAWIEFLKRLKTTRMSLKDIGRYAELRYAGDQTSGERKKLLAKQLEKIIEEMERLTETKEILVEKIKVYNETEKKQQKLTQ</sequence>
<dbReference type="PANTHER" id="PTHR30204:SF98">
    <property type="entry name" value="HTH-TYPE TRANSCRIPTIONAL REGULATOR ADHR"/>
    <property type="match status" value="1"/>
</dbReference>
<dbReference type="EMBL" id="CP001739">
    <property type="protein sequence ID" value="ACZ08657.1"/>
    <property type="molecule type" value="Genomic_DNA"/>
</dbReference>
<dbReference type="InterPro" id="IPR047057">
    <property type="entry name" value="MerR_fam"/>
</dbReference>
<dbReference type="Pfam" id="PF13411">
    <property type="entry name" value="MerR_1"/>
    <property type="match status" value="1"/>
</dbReference>
<organism evidence="4 5">
    <name type="scientific">Sebaldella termitidis (strain ATCC 33386 / NCTC 11300)</name>
    <dbReference type="NCBI Taxonomy" id="526218"/>
    <lineage>
        <taxon>Bacteria</taxon>
        <taxon>Fusobacteriati</taxon>
        <taxon>Fusobacteriota</taxon>
        <taxon>Fusobacteriia</taxon>
        <taxon>Fusobacteriales</taxon>
        <taxon>Leptotrichiaceae</taxon>
        <taxon>Sebaldella</taxon>
    </lineage>
</organism>
<dbReference type="SUPFAM" id="SSF46955">
    <property type="entry name" value="Putative DNA-binding domain"/>
    <property type="match status" value="1"/>
</dbReference>
<keyword evidence="1" id="KW-0238">DNA-binding</keyword>
<dbReference type="KEGG" id="str:Sterm_1799"/>
<evidence type="ECO:0000256" key="1">
    <source>
        <dbReference type="ARBA" id="ARBA00023125"/>
    </source>
</evidence>
<name>D1AIS3_SEBTE</name>
<dbReference type="eggNOG" id="COG0789">
    <property type="taxonomic scope" value="Bacteria"/>
</dbReference>
<accession>D1AIS3</accession>
<dbReference type="HOGENOM" id="CLU_060077_8_3_0"/>
<dbReference type="RefSeq" id="WP_012861251.1">
    <property type="nucleotide sequence ID" value="NC_013517.1"/>
</dbReference>
<dbReference type="InterPro" id="IPR009061">
    <property type="entry name" value="DNA-bd_dom_put_sf"/>
</dbReference>
<feature type="coiled-coil region" evidence="2">
    <location>
        <begin position="84"/>
        <end position="118"/>
    </location>
</feature>
<evidence type="ECO:0000313" key="5">
    <source>
        <dbReference type="Proteomes" id="UP000000845"/>
    </source>
</evidence>
<dbReference type="SMART" id="SM00422">
    <property type="entry name" value="HTH_MERR"/>
    <property type="match status" value="1"/>
</dbReference>
<dbReference type="GO" id="GO:0003700">
    <property type="term" value="F:DNA-binding transcription factor activity"/>
    <property type="evidence" value="ECO:0007669"/>
    <property type="project" value="InterPro"/>
</dbReference>
<dbReference type="PROSITE" id="PS50937">
    <property type="entry name" value="HTH_MERR_2"/>
    <property type="match status" value="1"/>
</dbReference>
<reference evidence="5" key="1">
    <citation type="submission" date="2009-09" db="EMBL/GenBank/DDBJ databases">
        <title>The complete chromosome of Sebaldella termitidis ATCC 33386.</title>
        <authorList>
            <consortium name="US DOE Joint Genome Institute (JGI-PGF)"/>
            <person name="Lucas S."/>
            <person name="Copeland A."/>
            <person name="Lapidus A."/>
            <person name="Glavina del Rio T."/>
            <person name="Dalin E."/>
            <person name="Tice H."/>
            <person name="Bruce D."/>
            <person name="Goodwin L."/>
            <person name="Pitluck S."/>
            <person name="Kyrpides N."/>
            <person name="Mavromatis K."/>
            <person name="Ivanova N."/>
            <person name="Mikhailova N."/>
            <person name="Sims D."/>
            <person name="Meincke L."/>
            <person name="Brettin T."/>
            <person name="Detter J.C."/>
            <person name="Han C."/>
            <person name="Larimer F."/>
            <person name="Land M."/>
            <person name="Hauser L."/>
            <person name="Markowitz V."/>
            <person name="Cheng J.F."/>
            <person name="Hugenholtz P."/>
            <person name="Woyke T."/>
            <person name="Wu D."/>
            <person name="Eisen J.A."/>
        </authorList>
    </citation>
    <scope>NUCLEOTIDE SEQUENCE [LARGE SCALE GENOMIC DNA]</scope>
    <source>
        <strain evidence="5">ATCC 33386 / NCTC 11300</strain>
    </source>
</reference>
<proteinExistence type="predicted"/>
<dbReference type="Gene3D" id="1.10.1660.10">
    <property type="match status" value="1"/>
</dbReference>
<dbReference type="InterPro" id="IPR000551">
    <property type="entry name" value="MerR-type_HTH_dom"/>
</dbReference>
<feature type="domain" description="HTH merR-type" evidence="3">
    <location>
        <begin position="3"/>
        <end position="72"/>
    </location>
</feature>
<evidence type="ECO:0000259" key="3">
    <source>
        <dbReference type="PROSITE" id="PS50937"/>
    </source>
</evidence>
<dbReference type="GO" id="GO:0003677">
    <property type="term" value="F:DNA binding"/>
    <property type="evidence" value="ECO:0007669"/>
    <property type="project" value="UniProtKB-KW"/>
</dbReference>
<keyword evidence="5" id="KW-1185">Reference proteome</keyword>
<evidence type="ECO:0000313" key="4">
    <source>
        <dbReference type="EMBL" id="ACZ08657.1"/>
    </source>
</evidence>
<reference evidence="4 5" key="2">
    <citation type="journal article" date="2010" name="Stand. Genomic Sci.">
        <title>Complete genome sequence of Sebaldella termitidis type strain (NCTC 11300).</title>
        <authorList>
            <person name="Harmon-Smith M."/>
            <person name="Celia L."/>
            <person name="Chertkov O."/>
            <person name="Lapidus A."/>
            <person name="Copeland A."/>
            <person name="Glavina Del Rio T."/>
            <person name="Nolan M."/>
            <person name="Lucas S."/>
            <person name="Tice H."/>
            <person name="Cheng J.F."/>
            <person name="Han C."/>
            <person name="Detter J.C."/>
            <person name="Bruce D."/>
            <person name="Goodwin L."/>
            <person name="Pitluck S."/>
            <person name="Pati A."/>
            <person name="Liolios K."/>
            <person name="Ivanova N."/>
            <person name="Mavromatis K."/>
            <person name="Mikhailova N."/>
            <person name="Chen A."/>
            <person name="Palaniappan K."/>
            <person name="Land M."/>
            <person name="Hauser L."/>
            <person name="Chang Y.J."/>
            <person name="Jeffries C.D."/>
            <person name="Brettin T."/>
            <person name="Goker M."/>
            <person name="Beck B."/>
            <person name="Bristow J."/>
            <person name="Eisen J.A."/>
            <person name="Markowitz V."/>
            <person name="Hugenholtz P."/>
            <person name="Kyrpides N.C."/>
            <person name="Klenk H.P."/>
            <person name="Chen F."/>
        </authorList>
    </citation>
    <scope>NUCLEOTIDE SEQUENCE [LARGE SCALE GENOMIC DNA]</scope>
    <source>
        <strain evidence="5">ATCC 33386 / NCTC 11300</strain>
    </source>
</reference>
<keyword evidence="2" id="KW-0175">Coiled coil</keyword>
<protein>
    <submittedName>
        <fullName evidence="4">Transcriptional regulator, MerR family</fullName>
    </submittedName>
</protein>